<comment type="subcellular location">
    <subcellularLocation>
        <location evidence="1">Membrane</location>
        <topology evidence="1">Multi-pass membrane protein</topology>
    </subcellularLocation>
</comment>
<feature type="transmembrane region" description="Helical" evidence="6">
    <location>
        <begin position="157"/>
        <end position="177"/>
    </location>
</feature>
<dbReference type="SUPFAM" id="SSF103481">
    <property type="entry name" value="Multidrug resistance efflux transporter EmrE"/>
    <property type="match status" value="2"/>
</dbReference>
<evidence type="ECO:0000256" key="4">
    <source>
        <dbReference type="ARBA" id="ARBA00022989"/>
    </source>
</evidence>
<dbReference type="InterPro" id="IPR050638">
    <property type="entry name" value="AA-Vitamin_Transporters"/>
</dbReference>
<keyword evidence="9" id="KW-1185">Reference proteome</keyword>
<evidence type="ECO:0000256" key="2">
    <source>
        <dbReference type="ARBA" id="ARBA00007362"/>
    </source>
</evidence>
<comment type="similarity">
    <text evidence="2">Belongs to the EamA transporter family.</text>
</comment>
<feature type="transmembrane region" description="Helical" evidence="6">
    <location>
        <begin position="70"/>
        <end position="92"/>
    </location>
</feature>
<sequence>MGQVWVMRGMGLAMFCIAPLLFSGNMIIARLVVDDVPPVTLAFGRWLVAALVLAPFAWSELRAHWPRIRAQAPLLGLLAFLGAGVAIAPQYMAVHHTSAGNVALIFAATPVLVLLLERIGWGVAIQRRALIGIAIAVLGLAVAVFRGDLTAVGRFTLNPGDLLVLAAATGWAGYTALLKHHPVALPWKAYLLVLAGGGALLLAPFAVLEAGNPLAVLSDAGALLPVVVLALVASIGAYRLYSCVVGRFGAARASMAMYLVPFYTLGLAAVFLGEGLAPFHATSLALTLLGVLVATMPIRISKPLDTTPAGVL</sequence>
<accession>A0ABW5DK24</accession>
<feature type="transmembrane region" description="Helical" evidence="6">
    <location>
        <begin position="12"/>
        <end position="33"/>
    </location>
</feature>
<feature type="transmembrane region" description="Helical" evidence="6">
    <location>
        <begin position="189"/>
        <end position="208"/>
    </location>
</feature>
<dbReference type="Proteomes" id="UP001597295">
    <property type="component" value="Unassembled WGS sequence"/>
</dbReference>
<dbReference type="PANTHER" id="PTHR32322:SF2">
    <property type="entry name" value="EAMA DOMAIN-CONTAINING PROTEIN"/>
    <property type="match status" value="1"/>
</dbReference>
<feature type="transmembrane region" description="Helical" evidence="6">
    <location>
        <begin position="128"/>
        <end position="145"/>
    </location>
</feature>
<dbReference type="PANTHER" id="PTHR32322">
    <property type="entry name" value="INNER MEMBRANE TRANSPORTER"/>
    <property type="match status" value="1"/>
</dbReference>
<feature type="transmembrane region" description="Helical" evidence="6">
    <location>
        <begin position="98"/>
        <end position="116"/>
    </location>
</feature>
<evidence type="ECO:0000313" key="8">
    <source>
        <dbReference type="EMBL" id="MFD2261452.1"/>
    </source>
</evidence>
<proteinExistence type="inferred from homology"/>
<comment type="caution">
    <text evidence="8">The sequence shown here is derived from an EMBL/GenBank/DDBJ whole genome shotgun (WGS) entry which is preliminary data.</text>
</comment>
<feature type="transmembrane region" description="Helical" evidence="6">
    <location>
        <begin position="253"/>
        <end position="273"/>
    </location>
</feature>
<gene>
    <name evidence="8" type="ORF">ACFSM5_01040</name>
</gene>
<dbReference type="RefSeq" id="WP_379874248.1">
    <property type="nucleotide sequence ID" value="NZ_JBHUIP010000001.1"/>
</dbReference>
<dbReference type="InterPro" id="IPR037185">
    <property type="entry name" value="EmrE-like"/>
</dbReference>
<organism evidence="8 9">
    <name type="scientific">Lacibacterium aquatile</name>
    <dbReference type="NCBI Taxonomy" id="1168082"/>
    <lineage>
        <taxon>Bacteria</taxon>
        <taxon>Pseudomonadati</taxon>
        <taxon>Pseudomonadota</taxon>
        <taxon>Alphaproteobacteria</taxon>
        <taxon>Rhodospirillales</taxon>
        <taxon>Rhodospirillaceae</taxon>
    </lineage>
</organism>
<keyword evidence="5 6" id="KW-0472">Membrane</keyword>
<evidence type="ECO:0000313" key="9">
    <source>
        <dbReference type="Proteomes" id="UP001597295"/>
    </source>
</evidence>
<protein>
    <submittedName>
        <fullName evidence="8">DMT family transporter</fullName>
    </submittedName>
</protein>
<keyword evidence="3 6" id="KW-0812">Transmembrane</keyword>
<evidence type="ECO:0000259" key="7">
    <source>
        <dbReference type="Pfam" id="PF00892"/>
    </source>
</evidence>
<reference evidence="9" key="1">
    <citation type="journal article" date="2019" name="Int. J. Syst. Evol. Microbiol.">
        <title>The Global Catalogue of Microorganisms (GCM) 10K type strain sequencing project: providing services to taxonomists for standard genome sequencing and annotation.</title>
        <authorList>
            <consortium name="The Broad Institute Genomics Platform"/>
            <consortium name="The Broad Institute Genome Sequencing Center for Infectious Disease"/>
            <person name="Wu L."/>
            <person name="Ma J."/>
        </authorList>
    </citation>
    <scope>NUCLEOTIDE SEQUENCE [LARGE SCALE GENOMIC DNA]</scope>
    <source>
        <strain evidence="9">CGMCC 1.19062</strain>
    </source>
</reference>
<evidence type="ECO:0000256" key="3">
    <source>
        <dbReference type="ARBA" id="ARBA00022692"/>
    </source>
</evidence>
<evidence type="ECO:0000256" key="5">
    <source>
        <dbReference type="ARBA" id="ARBA00023136"/>
    </source>
</evidence>
<evidence type="ECO:0000256" key="1">
    <source>
        <dbReference type="ARBA" id="ARBA00004141"/>
    </source>
</evidence>
<dbReference type="InterPro" id="IPR000620">
    <property type="entry name" value="EamA_dom"/>
</dbReference>
<feature type="transmembrane region" description="Helical" evidence="6">
    <location>
        <begin position="279"/>
        <end position="298"/>
    </location>
</feature>
<name>A0ABW5DK24_9PROT</name>
<dbReference type="Pfam" id="PF00892">
    <property type="entry name" value="EamA"/>
    <property type="match status" value="2"/>
</dbReference>
<dbReference type="EMBL" id="JBHUIP010000001">
    <property type="protein sequence ID" value="MFD2261452.1"/>
    <property type="molecule type" value="Genomic_DNA"/>
</dbReference>
<feature type="transmembrane region" description="Helical" evidence="6">
    <location>
        <begin position="39"/>
        <end position="58"/>
    </location>
</feature>
<evidence type="ECO:0000256" key="6">
    <source>
        <dbReference type="SAM" id="Phobius"/>
    </source>
</evidence>
<feature type="domain" description="EamA" evidence="7">
    <location>
        <begin position="159"/>
        <end position="295"/>
    </location>
</feature>
<feature type="domain" description="EamA" evidence="7">
    <location>
        <begin position="10"/>
        <end position="144"/>
    </location>
</feature>
<keyword evidence="4 6" id="KW-1133">Transmembrane helix</keyword>
<feature type="transmembrane region" description="Helical" evidence="6">
    <location>
        <begin position="220"/>
        <end position="241"/>
    </location>
</feature>